<evidence type="ECO:0000256" key="2">
    <source>
        <dbReference type="SAM" id="Phobius"/>
    </source>
</evidence>
<protein>
    <recommendedName>
        <fullName evidence="5">Anti-sigma-D factor RsdA sigma factor binding region domain-containing protein</fullName>
    </recommendedName>
</protein>
<evidence type="ECO:0000313" key="4">
    <source>
        <dbReference type="Proteomes" id="UP001180840"/>
    </source>
</evidence>
<reference evidence="3" key="1">
    <citation type="submission" date="2023-07" db="EMBL/GenBank/DDBJ databases">
        <title>Sequencing the genomes of 1000 actinobacteria strains.</title>
        <authorList>
            <person name="Klenk H.-P."/>
        </authorList>
    </citation>
    <scope>NUCLEOTIDE SEQUENCE</scope>
    <source>
        <strain evidence="3">DSM 107476</strain>
    </source>
</reference>
<proteinExistence type="predicted"/>
<keyword evidence="2" id="KW-0472">Membrane</keyword>
<keyword evidence="2" id="KW-1133">Transmembrane helix</keyword>
<dbReference type="RefSeq" id="WP_290197529.1">
    <property type="nucleotide sequence ID" value="NZ_CP047654.1"/>
</dbReference>
<evidence type="ECO:0000313" key="3">
    <source>
        <dbReference type="EMBL" id="MDR7328588.1"/>
    </source>
</evidence>
<organism evidence="3 4">
    <name type="scientific">Corynebacterium guangdongense</name>
    <dbReference type="NCBI Taxonomy" id="1783348"/>
    <lineage>
        <taxon>Bacteria</taxon>
        <taxon>Bacillati</taxon>
        <taxon>Actinomycetota</taxon>
        <taxon>Actinomycetes</taxon>
        <taxon>Mycobacteriales</taxon>
        <taxon>Corynebacteriaceae</taxon>
        <taxon>Corynebacterium</taxon>
    </lineage>
</organism>
<name>A0ABU1ZW39_9CORY</name>
<feature type="compositionally biased region" description="Polar residues" evidence="1">
    <location>
        <begin position="236"/>
        <end position="245"/>
    </location>
</feature>
<feature type="region of interest" description="Disordered" evidence="1">
    <location>
        <begin position="235"/>
        <end position="265"/>
    </location>
</feature>
<evidence type="ECO:0000256" key="1">
    <source>
        <dbReference type="SAM" id="MobiDB-lite"/>
    </source>
</evidence>
<dbReference type="Proteomes" id="UP001180840">
    <property type="component" value="Unassembled WGS sequence"/>
</dbReference>
<keyword evidence="4" id="KW-1185">Reference proteome</keyword>
<sequence length="265" mass="27421">MTERNARPDNDVTRQLAPLVDDDAFITDLSRGIDPTDGEDDLAALLLELRDDVHANVPPTPVVEGADDSEATVIPMRTGRAPRPWLHGLIGAAAATVVIAGAGAVLLPPLNDDSDPTVVELASTLDELEHRAAEGDMDATRNLVSEARGLVRQLGSQNVAPVPENAAAPATETVTVTETTTASSAPAASEAPTATTVVSTSAAPVTVTETQTQTRSSVVTQTAVVTVTEPAPIRQNPLTDVTSEVPSVVDQAPTVGDLTPPQVQQ</sequence>
<feature type="transmembrane region" description="Helical" evidence="2">
    <location>
        <begin position="85"/>
        <end position="107"/>
    </location>
</feature>
<dbReference type="EMBL" id="JAVDXZ010000001">
    <property type="protein sequence ID" value="MDR7328588.1"/>
    <property type="molecule type" value="Genomic_DNA"/>
</dbReference>
<keyword evidence="2" id="KW-0812">Transmembrane</keyword>
<evidence type="ECO:0008006" key="5">
    <source>
        <dbReference type="Google" id="ProtNLM"/>
    </source>
</evidence>
<comment type="caution">
    <text evidence="3">The sequence shown here is derived from an EMBL/GenBank/DDBJ whole genome shotgun (WGS) entry which is preliminary data.</text>
</comment>
<accession>A0ABU1ZW39</accession>
<gene>
    <name evidence="3" type="ORF">J2S39_000264</name>
</gene>